<protein>
    <submittedName>
        <fullName evidence="3">Uncharacterized protein</fullName>
    </submittedName>
</protein>
<comment type="caution">
    <text evidence="3">The sequence shown here is derived from an EMBL/GenBank/DDBJ whole genome shotgun (WGS) entry which is preliminary data.</text>
</comment>
<keyword evidence="2" id="KW-0732">Signal</keyword>
<evidence type="ECO:0000313" key="4">
    <source>
        <dbReference type="Proteomes" id="UP001365542"/>
    </source>
</evidence>
<dbReference type="Proteomes" id="UP001365542">
    <property type="component" value="Unassembled WGS sequence"/>
</dbReference>
<reference evidence="3 4" key="1">
    <citation type="submission" date="2019-10" db="EMBL/GenBank/DDBJ databases">
        <authorList>
            <person name="Palmer J.M."/>
        </authorList>
    </citation>
    <scope>NUCLEOTIDE SEQUENCE [LARGE SCALE GENOMIC DNA]</scope>
    <source>
        <strain evidence="3 4">TWF694</strain>
    </source>
</reference>
<proteinExistence type="predicted"/>
<evidence type="ECO:0000256" key="2">
    <source>
        <dbReference type="SAM" id="SignalP"/>
    </source>
</evidence>
<organism evidence="3 4">
    <name type="scientific">Orbilia ellipsospora</name>
    <dbReference type="NCBI Taxonomy" id="2528407"/>
    <lineage>
        <taxon>Eukaryota</taxon>
        <taxon>Fungi</taxon>
        <taxon>Dikarya</taxon>
        <taxon>Ascomycota</taxon>
        <taxon>Pezizomycotina</taxon>
        <taxon>Orbiliomycetes</taxon>
        <taxon>Orbiliales</taxon>
        <taxon>Orbiliaceae</taxon>
        <taxon>Orbilia</taxon>
    </lineage>
</organism>
<feature type="signal peptide" evidence="2">
    <location>
        <begin position="1"/>
        <end position="18"/>
    </location>
</feature>
<name>A0AAV9X7G4_9PEZI</name>
<feature type="region of interest" description="Disordered" evidence="1">
    <location>
        <begin position="187"/>
        <end position="211"/>
    </location>
</feature>
<dbReference type="AlphaFoldDB" id="A0AAV9X7G4"/>
<dbReference type="EMBL" id="JAVHJO010000008">
    <property type="protein sequence ID" value="KAK6538028.1"/>
    <property type="molecule type" value="Genomic_DNA"/>
</dbReference>
<gene>
    <name evidence="3" type="ORF">TWF694_010921</name>
</gene>
<evidence type="ECO:0000256" key="1">
    <source>
        <dbReference type="SAM" id="MobiDB-lite"/>
    </source>
</evidence>
<accession>A0AAV9X7G4</accession>
<evidence type="ECO:0000313" key="3">
    <source>
        <dbReference type="EMBL" id="KAK6538028.1"/>
    </source>
</evidence>
<feature type="region of interest" description="Disordered" evidence="1">
    <location>
        <begin position="98"/>
        <end position="122"/>
    </location>
</feature>
<sequence length="379" mass="41458">MKVSTLLTTVLLASISSAAVIKSEAMVQKRATPEQTKQEWIKEANDHKDSKRVTFLNTLGAPVWAKIAELETKQKANPKDDKVKGMLVNAAWQIASGKTPDFKPSSGSATNKTVGKRANMTPEQAKQKWIKEANDHKDSKRVAFLNTLGAPVWTKIAELETKQAANPKDDKVKGMLVNAAWQIASGKTPDFKPSSGSATNKTVGKRANMTPEQAKQKWIKEANDHKDSKRVAFLNTLGAPVWTKIAELETKQAANPNDDKVKGMLVNAAWQIASGKTPDFKPSTGGRGPQNGPAPKLNHRSFPVTGKVTAEQVKQEHLRLAGLMKNEKLTQFLNGLQLPVWTKVADLVNKQRANPKDAAAKKAIDQVEEQIAKMQKPTV</sequence>
<feature type="chain" id="PRO_5043508251" evidence="2">
    <location>
        <begin position="19"/>
        <end position="379"/>
    </location>
</feature>
<keyword evidence="4" id="KW-1185">Reference proteome</keyword>
<feature type="region of interest" description="Disordered" evidence="1">
    <location>
        <begin position="275"/>
        <end position="301"/>
    </location>
</feature>